<evidence type="ECO:0000313" key="3">
    <source>
        <dbReference type="EMBL" id="SDN12459.1"/>
    </source>
</evidence>
<dbReference type="RefSeq" id="WP_030427496.1">
    <property type="nucleotide sequence ID" value="NZ_JOEF01000002.1"/>
</dbReference>
<comment type="similarity">
    <text evidence="1">Belongs to the YciI family.</text>
</comment>
<dbReference type="EMBL" id="LT629701">
    <property type="protein sequence ID" value="SDN12459.1"/>
    <property type="molecule type" value="Genomic_DNA"/>
</dbReference>
<dbReference type="InterPro" id="IPR005545">
    <property type="entry name" value="YCII"/>
</dbReference>
<dbReference type="PANTHER" id="PTHR35174:SF4">
    <property type="entry name" value="BLL7163 PROTEIN"/>
    <property type="match status" value="1"/>
</dbReference>
<dbReference type="eggNOG" id="COG3795">
    <property type="taxonomic scope" value="Bacteria"/>
</dbReference>
<dbReference type="PANTHER" id="PTHR35174">
    <property type="entry name" value="BLL7171 PROTEIN-RELATED"/>
    <property type="match status" value="1"/>
</dbReference>
<name>A0A1G9YTC5_ALLAB</name>
<dbReference type="Gene3D" id="3.30.70.1060">
    <property type="entry name" value="Dimeric alpha+beta barrel"/>
    <property type="match status" value="1"/>
</dbReference>
<evidence type="ECO:0000259" key="2">
    <source>
        <dbReference type="Pfam" id="PF03795"/>
    </source>
</evidence>
<evidence type="ECO:0000256" key="1">
    <source>
        <dbReference type="ARBA" id="ARBA00007689"/>
    </source>
</evidence>
<dbReference type="SUPFAM" id="SSF54909">
    <property type="entry name" value="Dimeric alpha+beta barrel"/>
    <property type="match status" value="1"/>
</dbReference>
<dbReference type="STRING" id="211114.SAMN04489726_5042"/>
<reference evidence="3 4" key="1">
    <citation type="submission" date="2016-10" db="EMBL/GenBank/DDBJ databases">
        <authorList>
            <person name="de Groot N.N."/>
        </authorList>
    </citation>
    <scope>NUCLEOTIDE SEQUENCE [LARGE SCALE GENOMIC DNA]</scope>
    <source>
        <strain evidence="3 4">DSM 44149</strain>
    </source>
</reference>
<dbReference type="AlphaFoldDB" id="A0A1G9YTC5"/>
<dbReference type="InterPro" id="IPR011008">
    <property type="entry name" value="Dimeric_a/b-barrel"/>
</dbReference>
<organism evidence="3 4">
    <name type="scientific">Allokutzneria albata</name>
    <name type="common">Kibdelosporangium albatum</name>
    <dbReference type="NCBI Taxonomy" id="211114"/>
    <lineage>
        <taxon>Bacteria</taxon>
        <taxon>Bacillati</taxon>
        <taxon>Actinomycetota</taxon>
        <taxon>Actinomycetes</taxon>
        <taxon>Pseudonocardiales</taxon>
        <taxon>Pseudonocardiaceae</taxon>
        <taxon>Allokutzneria</taxon>
    </lineage>
</organism>
<keyword evidence="4" id="KW-1185">Reference proteome</keyword>
<accession>A0A1G9YTC5</accession>
<dbReference type="Pfam" id="PF03795">
    <property type="entry name" value="YCII"/>
    <property type="match status" value="1"/>
</dbReference>
<feature type="domain" description="YCII-related" evidence="2">
    <location>
        <begin position="1"/>
        <end position="115"/>
    </location>
</feature>
<dbReference type="OrthoDB" id="668782at2"/>
<dbReference type="Proteomes" id="UP000183376">
    <property type="component" value="Chromosome I"/>
</dbReference>
<protein>
    <submittedName>
        <fullName evidence="3">Uncharacterized conserved protein</fullName>
    </submittedName>
</protein>
<evidence type="ECO:0000313" key="4">
    <source>
        <dbReference type="Proteomes" id="UP000183376"/>
    </source>
</evidence>
<proteinExistence type="inferred from homology"/>
<sequence length="138" mass="15003">MRFMVMVKANARSEAGELPSAELLTAMGAFNEELAGAGVLLAGEGLKPSSEGARVRFDGERRTVIDGPFAETKELLAGFWLIDVKSLDEAIAWVKRIPCEPGVEASEVEIRPVHEATDFGPELAEEAHEAALRLRERV</sequence>
<gene>
    <name evidence="3" type="ORF">SAMN04489726_5042</name>
</gene>